<protein>
    <submittedName>
        <fullName evidence="7">Galectin</fullName>
    </submittedName>
</protein>
<name>A0A5K3G3A8_MESCO</name>
<keyword evidence="3" id="KW-0812">Transmembrane</keyword>
<keyword evidence="4" id="KW-0735">Signal-anchor</keyword>
<dbReference type="GO" id="GO:0005890">
    <property type="term" value="C:sodium:potassium-exchanging ATPase complex"/>
    <property type="evidence" value="ECO:0007669"/>
    <property type="project" value="InterPro"/>
</dbReference>
<comment type="subcellular location">
    <subcellularLocation>
        <location evidence="1">Membrane</location>
        <topology evidence="1">Single-pass type II membrane protein</topology>
    </subcellularLocation>
</comment>
<sequence>MDFKFSAIAPGVNPGKVENGSFHSMYFPYRGQLAYLQPLVFVMFDGVKRNTFIRVRCWLIAKNIKVDFARGEGSAEFEIMFE</sequence>
<dbReference type="PANTHER" id="PTHR11523:SF28">
    <property type="entry name" value="NA_K-ATPASE BETA SUBUNIT ISOFORM 4-RELATED"/>
    <property type="match status" value="1"/>
</dbReference>
<dbReference type="WBParaSite" id="MCU_014794-RA">
    <property type="protein sequence ID" value="MCU_014794-RA"/>
    <property type="gene ID" value="MCU_014794"/>
</dbReference>
<keyword evidence="6" id="KW-0472">Membrane</keyword>
<dbReference type="GO" id="GO:0030007">
    <property type="term" value="P:intracellular potassium ion homeostasis"/>
    <property type="evidence" value="ECO:0007669"/>
    <property type="project" value="TreeGrafter"/>
</dbReference>
<evidence type="ECO:0000256" key="1">
    <source>
        <dbReference type="ARBA" id="ARBA00004606"/>
    </source>
</evidence>
<dbReference type="Pfam" id="PF00287">
    <property type="entry name" value="Na_K-ATPase"/>
    <property type="match status" value="1"/>
</dbReference>
<dbReference type="Gene3D" id="2.60.40.1660">
    <property type="entry name" value="Na, k-atpase alpha subunit"/>
    <property type="match status" value="1"/>
</dbReference>
<dbReference type="GO" id="GO:1990573">
    <property type="term" value="P:potassium ion import across plasma membrane"/>
    <property type="evidence" value="ECO:0007669"/>
    <property type="project" value="TreeGrafter"/>
</dbReference>
<evidence type="ECO:0000256" key="5">
    <source>
        <dbReference type="ARBA" id="ARBA00022989"/>
    </source>
</evidence>
<dbReference type="InterPro" id="IPR038702">
    <property type="entry name" value="Na/K_ATPase_sub_beta_sf"/>
</dbReference>
<accession>A0A5K3G3A8</accession>
<evidence type="ECO:0000256" key="6">
    <source>
        <dbReference type="ARBA" id="ARBA00023136"/>
    </source>
</evidence>
<organism evidence="7">
    <name type="scientific">Mesocestoides corti</name>
    <name type="common">Flatworm</name>
    <dbReference type="NCBI Taxonomy" id="53468"/>
    <lineage>
        <taxon>Eukaryota</taxon>
        <taxon>Metazoa</taxon>
        <taxon>Spiralia</taxon>
        <taxon>Lophotrochozoa</taxon>
        <taxon>Platyhelminthes</taxon>
        <taxon>Cestoda</taxon>
        <taxon>Eucestoda</taxon>
        <taxon>Cyclophyllidea</taxon>
        <taxon>Mesocestoididae</taxon>
        <taxon>Mesocestoides</taxon>
    </lineage>
</organism>
<evidence type="ECO:0000256" key="3">
    <source>
        <dbReference type="ARBA" id="ARBA00022692"/>
    </source>
</evidence>
<proteinExistence type="inferred from homology"/>
<keyword evidence="5" id="KW-1133">Transmembrane helix</keyword>
<dbReference type="InterPro" id="IPR000402">
    <property type="entry name" value="Na/K_ATPase_sub_beta"/>
</dbReference>
<evidence type="ECO:0000256" key="2">
    <source>
        <dbReference type="ARBA" id="ARBA00005876"/>
    </source>
</evidence>
<comment type="similarity">
    <text evidence="2">Belongs to the X(+)/potassium ATPases subunit beta family.</text>
</comment>
<evidence type="ECO:0000256" key="4">
    <source>
        <dbReference type="ARBA" id="ARBA00022968"/>
    </source>
</evidence>
<reference evidence="7" key="1">
    <citation type="submission" date="2019-11" db="UniProtKB">
        <authorList>
            <consortium name="WormBaseParasite"/>
        </authorList>
    </citation>
    <scope>IDENTIFICATION</scope>
</reference>
<dbReference type="GO" id="GO:0036376">
    <property type="term" value="P:sodium ion export across plasma membrane"/>
    <property type="evidence" value="ECO:0007669"/>
    <property type="project" value="TreeGrafter"/>
</dbReference>
<evidence type="ECO:0000313" key="7">
    <source>
        <dbReference type="WBParaSite" id="MCU_014794-RA"/>
    </source>
</evidence>
<dbReference type="GO" id="GO:0001671">
    <property type="term" value="F:ATPase activator activity"/>
    <property type="evidence" value="ECO:0007669"/>
    <property type="project" value="TreeGrafter"/>
</dbReference>
<dbReference type="GO" id="GO:0006883">
    <property type="term" value="P:intracellular sodium ion homeostasis"/>
    <property type="evidence" value="ECO:0007669"/>
    <property type="project" value="TreeGrafter"/>
</dbReference>
<dbReference type="AlphaFoldDB" id="A0A5K3G3A8"/>
<dbReference type="PANTHER" id="PTHR11523">
    <property type="entry name" value="SODIUM/POTASSIUM-DEPENDENT ATPASE BETA SUBUNIT"/>
    <property type="match status" value="1"/>
</dbReference>